<feature type="domain" description="CENP-V/GFA" evidence="5">
    <location>
        <begin position="6"/>
        <end position="117"/>
    </location>
</feature>
<keyword evidence="3" id="KW-0862">Zinc</keyword>
<proteinExistence type="inferred from homology"/>
<evidence type="ECO:0000256" key="2">
    <source>
        <dbReference type="ARBA" id="ARBA00022723"/>
    </source>
</evidence>
<dbReference type="SUPFAM" id="SSF51316">
    <property type="entry name" value="Mss4-like"/>
    <property type="match status" value="1"/>
</dbReference>
<evidence type="ECO:0000259" key="5">
    <source>
        <dbReference type="PROSITE" id="PS51891"/>
    </source>
</evidence>
<dbReference type="Gene3D" id="3.90.1590.10">
    <property type="entry name" value="glutathione-dependent formaldehyde- activating enzyme (gfa)"/>
    <property type="match status" value="1"/>
</dbReference>
<gene>
    <name evidence="6" type="ORF">Agabi119p4_6292</name>
</gene>
<keyword evidence="2" id="KW-0479">Metal-binding</keyword>
<comment type="similarity">
    <text evidence="1">Belongs to the Gfa family.</text>
</comment>
<evidence type="ECO:0000256" key="3">
    <source>
        <dbReference type="ARBA" id="ARBA00022833"/>
    </source>
</evidence>
<evidence type="ECO:0000313" key="6">
    <source>
        <dbReference type="EMBL" id="KAF7770318.1"/>
    </source>
</evidence>
<dbReference type="InterPro" id="IPR006913">
    <property type="entry name" value="CENP-V/GFA"/>
</dbReference>
<comment type="caution">
    <text evidence="6">The sequence shown here is derived from an EMBL/GenBank/DDBJ whole genome shotgun (WGS) entry which is preliminary data.</text>
</comment>
<reference evidence="6 7" key="1">
    <citation type="journal article" name="Sci. Rep.">
        <title>Telomere-to-telomere assembled and centromere annotated genomes of the two main subspecies of the button mushroom Agaricus bisporus reveal especially polymorphic chromosome ends.</title>
        <authorList>
            <person name="Sonnenberg A.S.M."/>
            <person name="Sedaghat-Telgerd N."/>
            <person name="Lavrijssen B."/>
            <person name="Ohm R.A."/>
            <person name="Hendrickx P.M."/>
            <person name="Scholtmeijer K."/>
            <person name="Baars J.J.P."/>
            <person name="van Peer A."/>
        </authorList>
    </citation>
    <scope>NUCLEOTIDE SEQUENCE [LARGE SCALE GENOMIC DNA]</scope>
    <source>
        <strain evidence="6 7">H119_p4</strain>
    </source>
</reference>
<organism evidence="6 7">
    <name type="scientific">Agaricus bisporus var. burnettii</name>
    <dbReference type="NCBI Taxonomy" id="192524"/>
    <lineage>
        <taxon>Eukaryota</taxon>
        <taxon>Fungi</taxon>
        <taxon>Dikarya</taxon>
        <taxon>Basidiomycota</taxon>
        <taxon>Agaricomycotina</taxon>
        <taxon>Agaricomycetes</taxon>
        <taxon>Agaricomycetidae</taxon>
        <taxon>Agaricales</taxon>
        <taxon>Agaricineae</taxon>
        <taxon>Agaricaceae</taxon>
        <taxon>Agaricus</taxon>
    </lineage>
</organism>
<dbReference type="PANTHER" id="PTHR33337:SF40">
    <property type="entry name" value="CENP-V_GFA DOMAIN-CONTAINING PROTEIN-RELATED"/>
    <property type="match status" value="1"/>
</dbReference>
<dbReference type="PROSITE" id="PS51891">
    <property type="entry name" value="CENP_V_GFA"/>
    <property type="match status" value="1"/>
</dbReference>
<dbReference type="GO" id="GO:0046872">
    <property type="term" value="F:metal ion binding"/>
    <property type="evidence" value="ECO:0007669"/>
    <property type="project" value="UniProtKB-KW"/>
</dbReference>
<name>A0A8H7F019_AGABI</name>
<sequence>MAEKVYKGGCYCGDVSWEVAGRPILSAYCHCTLCQRLTGCPFIHTIHFPATSFKWTQENAPEELLDSYAVDVKPWKERWRCKNCGACIASFHEKKGRWSLWGSHFERDEAGKIKEWEDLKPAYHMFYVTRAFEVKDDLPKWSGYSGDSDRLD</sequence>
<dbReference type="GO" id="GO:0016846">
    <property type="term" value="F:carbon-sulfur lyase activity"/>
    <property type="evidence" value="ECO:0007669"/>
    <property type="project" value="InterPro"/>
</dbReference>
<protein>
    <recommendedName>
        <fullName evidence="5">CENP-V/GFA domain-containing protein</fullName>
    </recommendedName>
</protein>
<dbReference type="EMBL" id="JABXXO010000009">
    <property type="protein sequence ID" value="KAF7770318.1"/>
    <property type="molecule type" value="Genomic_DNA"/>
</dbReference>
<dbReference type="Proteomes" id="UP000629468">
    <property type="component" value="Unassembled WGS sequence"/>
</dbReference>
<dbReference type="Pfam" id="PF04828">
    <property type="entry name" value="GFA"/>
    <property type="match status" value="1"/>
</dbReference>
<dbReference type="PANTHER" id="PTHR33337">
    <property type="entry name" value="GFA DOMAIN-CONTAINING PROTEIN"/>
    <property type="match status" value="1"/>
</dbReference>
<dbReference type="InterPro" id="IPR011057">
    <property type="entry name" value="Mss4-like_sf"/>
</dbReference>
<keyword evidence="4" id="KW-0456">Lyase</keyword>
<accession>A0A8H7F019</accession>
<evidence type="ECO:0000313" key="7">
    <source>
        <dbReference type="Proteomes" id="UP000629468"/>
    </source>
</evidence>
<dbReference type="AlphaFoldDB" id="A0A8H7F019"/>
<evidence type="ECO:0000256" key="1">
    <source>
        <dbReference type="ARBA" id="ARBA00005495"/>
    </source>
</evidence>
<evidence type="ECO:0000256" key="4">
    <source>
        <dbReference type="ARBA" id="ARBA00023239"/>
    </source>
</evidence>